<dbReference type="SUPFAM" id="SSF56112">
    <property type="entry name" value="Protein kinase-like (PK-like)"/>
    <property type="match status" value="1"/>
</dbReference>
<evidence type="ECO:0000313" key="10">
    <source>
        <dbReference type="Proteomes" id="UP000636800"/>
    </source>
</evidence>
<organism evidence="9 10">
    <name type="scientific">Vanilla planifolia</name>
    <name type="common">Vanilla</name>
    <dbReference type="NCBI Taxonomy" id="51239"/>
    <lineage>
        <taxon>Eukaryota</taxon>
        <taxon>Viridiplantae</taxon>
        <taxon>Streptophyta</taxon>
        <taxon>Embryophyta</taxon>
        <taxon>Tracheophyta</taxon>
        <taxon>Spermatophyta</taxon>
        <taxon>Magnoliopsida</taxon>
        <taxon>Liliopsida</taxon>
        <taxon>Asparagales</taxon>
        <taxon>Orchidaceae</taxon>
        <taxon>Vanilloideae</taxon>
        <taxon>Vanilleae</taxon>
        <taxon>Vanilla</taxon>
    </lineage>
</organism>
<proteinExistence type="inferred from homology"/>
<name>A0A835RCE3_VANPL</name>
<evidence type="ECO:0000256" key="6">
    <source>
        <dbReference type="PROSITE-ProRule" id="PRU10141"/>
    </source>
</evidence>
<evidence type="ECO:0000256" key="2">
    <source>
        <dbReference type="ARBA" id="ARBA00022679"/>
    </source>
</evidence>
<dbReference type="InterPro" id="IPR052059">
    <property type="entry name" value="CR_Ser/Thr_kinase"/>
</dbReference>
<evidence type="ECO:0000256" key="7">
    <source>
        <dbReference type="RuleBase" id="RU000304"/>
    </source>
</evidence>
<dbReference type="InterPro" id="IPR001245">
    <property type="entry name" value="Ser-Thr/Tyr_kinase_cat_dom"/>
</dbReference>
<dbReference type="Proteomes" id="UP000636800">
    <property type="component" value="Unassembled WGS sequence"/>
</dbReference>
<accession>A0A835RCE3</accession>
<comment type="caution">
    <text evidence="9">The sequence shown here is derived from an EMBL/GenBank/DDBJ whole genome shotgun (WGS) entry which is preliminary data.</text>
</comment>
<evidence type="ECO:0000256" key="1">
    <source>
        <dbReference type="ARBA" id="ARBA00022527"/>
    </source>
</evidence>
<dbReference type="PROSITE" id="PS50011">
    <property type="entry name" value="PROTEIN_KINASE_DOM"/>
    <property type="match status" value="1"/>
</dbReference>
<dbReference type="InterPro" id="IPR017441">
    <property type="entry name" value="Protein_kinase_ATP_BS"/>
</dbReference>
<comment type="similarity">
    <text evidence="7">Belongs to the protein kinase superfamily.</text>
</comment>
<evidence type="ECO:0000259" key="8">
    <source>
        <dbReference type="PROSITE" id="PS50011"/>
    </source>
</evidence>
<dbReference type="Gene3D" id="1.10.510.10">
    <property type="entry name" value="Transferase(Phosphotransferase) domain 1"/>
    <property type="match status" value="1"/>
</dbReference>
<dbReference type="InterPro" id="IPR000719">
    <property type="entry name" value="Prot_kinase_dom"/>
</dbReference>
<dbReference type="InterPro" id="IPR008271">
    <property type="entry name" value="Ser/Thr_kinase_AS"/>
</dbReference>
<keyword evidence="5 6" id="KW-0067">ATP-binding</keyword>
<keyword evidence="3 6" id="KW-0547">Nucleotide-binding</keyword>
<dbReference type="EMBL" id="JADCNL010000004">
    <property type="protein sequence ID" value="KAG0485370.1"/>
    <property type="molecule type" value="Genomic_DNA"/>
</dbReference>
<dbReference type="FunFam" id="1.10.510.10:FF:000368">
    <property type="entry name" value="cold-responsive protein kinase 1"/>
    <property type="match status" value="1"/>
</dbReference>
<dbReference type="Pfam" id="PF07714">
    <property type="entry name" value="PK_Tyr_Ser-Thr"/>
    <property type="match status" value="1"/>
</dbReference>
<dbReference type="GO" id="GO:0004674">
    <property type="term" value="F:protein serine/threonine kinase activity"/>
    <property type="evidence" value="ECO:0007669"/>
    <property type="project" value="UniProtKB-KW"/>
</dbReference>
<evidence type="ECO:0000256" key="4">
    <source>
        <dbReference type="ARBA" id="ARBA00022777"/>
    </source>
</evidence>
<dbReference type="PROSITE" id="PS00108">
    <property type="entry name" value="PROTEIN_KINASE_ST"/>
    <property type="match status" value="1"/>
</dbReference>
<keyword evidence="10" id="KW-1185">Reference proteome</keyword>
<dbReference type="GO" id="GO:0005524">
    <property type="term" value="F:ATP binding"/>
    <property type="evidence" value="ECO:0007669"/>
    <property type="project" value="UniProtKB-UniRule"/>
</dbReference>
<keyword evidence="4" id="KW-0418">Kinase</keyword>
<protein>
    <recommendedName>
        <fullName evidence="8">Protein kinase domain-containing protein</fullName>
    </recommendedName>
</protein>
<feature type="domain" description="Protein kinase" evidence="8">
    <location>
        <begin position="1"/>
        <end position="289"/>
    </location>
</feature>
<gene>
    <name evidence="9" type="ORF">HPP92_009449</name>
</gene>
<dbReference type="OrthoDB" id="185373at2759"/>
<dbReference type="AlphaFoldDB" id="A0A835RCE3"/>
<dbReference type="Gene3D" id="3.30.200.20">
    <property type="entry name" value="Phosphorylase Kinase, domain 1"/>
    <property type="match status" value="1"/>
</dbReference>
<evidence type="ECO:0000256" key="3">
    <source>
        <dbReference type="ARBA" id="ARBA00022741"/>
    </source>
</evidence>
<keyword evidence="1 7" id="KW-0723">Serine/threonine-protein kinase</keyword>
<feature type="binding site" evidence="6">
    <location>
        <position position="72"/>
    </location>
    <ligand>
        <name>ATP</name>
        <dbReference type="ChEBI" id="CHEBI:30616"/>
    </ligand>
</feature>
<dbReference type="PANTHER" id="PTHR47973">
    <property type="entry name" value="CYSTEINE-RICH RECEPTOR-LIKE PROTEIN KINASE 3"/>
    <property type="match status" value="1"/>
</dbReference>
<dbReference type="SMART" id="SM00220">
    <property type="entry name" value="S_TKc"/>
    <property type="match status" value="1"/>
</dbReference>
<sequence>MFCCMSFSRTKRSLKPPETFQLGEAAVNIKLFSHMELIAATGDFWRGNKIGEGGFGSVYKGTLKDGTNVAVKLHGVCIEGNRRMLVYNYLENNSLAQTLLGTNNSNIQFNWRTRYKICIGIARGLAFLHEEIVPHIVHRDIKASNILLDKDLTPKISDFGLAKLLPPNATHVSTRVAGTIGYLAPEYALRGQVNRKSDVYSFGVLLLEIVSGRSNANTRLPFGDRFLLDKTWTLYEQGELERIIDLTMWSDLDTKEASRFLKVGLLCTQDMAKLRPPMTAVVKMLSGEIDVESMNITKPGLVSDFMVMKVPKMKNNILTMSSLSSVSSNEGSSGNTTYGSMTFTAINDRE</sequence>
<dbReference type="PROSITE" id="PS00107">
    <property type="entry name" value="PROTEIN_KINASE_ATP"/>
    <property type="match status" value="1"/>
</dbReference>
<reference evidence="9 10" key="1">
    <citation type="journal article" date="2020" name="Nat. Food">
        <title>A phased Vanilla planifolia genome enables genetic improvement of flavour and production.</title>
        <authorList>
            <person name="Hasing T."/>
            <person name="Tang H."/>
            <person name="Brym M."/>
            <person name="Khazi F."/>
            <person name="Huang T."/>
            <person name="Chambers A.H."/>
        </authorList>
    </citation>
    <scope>NUCLEOTIDE SEQUENCE [LARGE SCALE GENOMIC DNA]</scope>
    <source>
        <tissue evidence="9">Leaf</tissue>
    </source>
</reference>
<keyword evidence="2" id="KW-0808">Transferase</keyword>
<evidence type="ECO:0000313" key="9">
    <source>
        <dbReference type="EMBL" id="KAG0485370.1"/>
    </source>
</evidence>
<dbReference type="InterPro" id="IPR011009">
    <property type="entry name" value="Kinase-like_dom_sf"/>
</dbReference>
<evidence type="ECO:0000256" key="5">
    <source>
        <dbReference type="ARBA" id="ARBA00022840"/>
    </source>
</evidence>